<evidence type="ECO:0000313" key="2">
    <source>
        <dbReference type="EMBL" id="QOE32789.1"/>
    </source>
</evidence>
<protein>
    <submittedName>
        <fullName evidence="2">Putative membrane protein</fullName>
    </submittedName>
</protein>
<keyword evidence="3" id="KW-1185">Reference proteome</keyword>
<keyword evidence="1" id="KW-0812">Transmembrane</keyword>
<evidence type="ECO:0000313" key="3">
    <source>
        <dbReference type="Proteomes" id="UP000516893"/>
    </source>
</evidence>
<dbReference type="EMBL" id="MT708550">
    <property type="protein sequence ID" value="QOE32789.1"/>
    <property type="molecule type" value="Genomic_DNA"/>
</dbReference>
<proteinExistence type="predicted"/>
<evidence type="ECO:0000256" key="1">
    <source>
        <dbReference type="SAM" id="Phobius"/>
    </source>
</evidence>
<sequence length="166" mass="17801">MEQKHLDYLAQLGPIMPADVKPELPGWYARGYPTSSRTGETWLLARDYWDGTNWFMGNSDGSKHESPDTTQPLRWRGLAEPTISAPAIADAMTADAAALGFVDVVQVGPDGAKRGEAVKVAQPAPDARHILVADEFGPLPVLKRWQVCAIVVAAVALISGIAALVN</sequence>
<dbReference type="Proteomes" id="UP000516893">
    <property type="component" value="Segment"/>
</dbReference>
<gene>
    <name evidence="2" type="ORF">CPT_Mano_057</name>
</gene>
<feature type="transmembrane region" description="Helical" evidence="1">
    <location>
        <begin position="147"/>
        <end position="165"/>
    </location>
</feature>
<keyword evidence="1" id="KW-0472">Membrane</keyword>
<name>A0A7L8G7T4_9CAUD</name>
<keyword evidence="1" id="KW-1133">Transmembrane helix</keyword>
<reference evidence="2 3" key="1">
    <citation type="submission" date="2020-07" db="EMBL/GenBank/DDBJ databases">
        <title>Complete genome sequence of Achromobacter sp. phage Mano.</title>
        <authorList>
            <person name="Bartz M.L."/>
            <person name="Yao G.W."/>
            <person name="Le T."/>
            <person name="Gonzalez C."/>
            <person name="Young R."/>
            <person name="Liu M."/>
        </authorList>
    </citation>
    <scope>NUCLEOTIDE SEQUENCE [LARGE SCALE GENOMIC DNA]</scope>
</reference>
<organism evidence="2 3">
    <name type="scientific">Achromobacter phage Mano</name>
    <dbReference type="NCBI Taxonomy" id="2767570"/>
    <lineage>
        <taxon>Viruses</taxon>
        <taxon>Duplodnaviria</taxon>
        <taxon>Heunggongvirae</taxon>
        <taxon>Uroviricota</taxon>
        <taxon>Caudoviricetes</taxon>
        <taxon>Manovirus</taxon>
        <taxon>Manovirus Mano</taxon>
    </lineage>
</organism>
<accession>A0A7L8G7T4</accession>